<proteinExistence type="predicted"/>
<dbReference type="Proteomes" id="UP000257109">
    <property type="component" value="Unassembled WGS sequence"/>
</dbReference>
<gene>
    <name evidence="2" type="ORF">CR513_44076</name>
</gene>
<reference evidence="2" key="1">
    <citation type="submission" date="2018-05" db="EMBL/GenBank/DDBJ databases">
        <title>Draft genome of Mucuna pruriens seed.</title>
        <authorList>
            <person name="Nnadi N.E."/>
            <person name="Vos R."/>
            <person name="Hasami M.H."/>
            <person name="Devisetty U.K."/>
            <person name="Aguiy J.C."/>
        </authorList>
    </citation>
    <scope>NUCLEOTIDE SEQUENCE [LARGE SCALE GENOMIC DNA]</scope>
    <source>
        <strain evidence="2">JCA_2017</strain>
    </source>
</reference>
<protein>
    <submittedName>
        <fullName evidence="2">Uncharacterized protein</fullName>
    </submittedName>
</protein>
<evidence type="ECO:0000313" key="3">
    <source>
        <dbReference type="Proteomes" id="UP000257109"/>
    </source>
</evidence>
<dbReference type="AlphaFoldDB" id="A0A371FD14"/>
<feature type="non-terminal residue" evidence="2">
    <location>
        <position position="1"/>
    </location>
</feature>
<feature type="region of interest" description="Disordered" evidence="1">
    <location>
        <begin position="30"/>
        <end position="67"/>
    </location>
</feature>
<sequence length="161" mass="18999">MFKNLPKDHCPKPSKLKNLLMNFLKNNVLMKKSPPSYPEKSTPCGRRKEDPNGETTQRSSPKKPKTQVKWCAISLKSQDISTLKMKKRNPFFKKKPRRKTSWEHGKTLIYLPLYKEVNICLMVDTNSKNEKDEEEVIFHDLSHLQFSYQELLPKFSNLCWE</sequence>
<evidence type="ECO:0000313" key="2">
    <source>
        <dbReference type="EMBL" id="RDX75993.1"/>
    </source>
</evidence>
<dbReference type="EMBL" id="QJKJ01009658">
    <property type="protein sequence ID" value="RDX75993.1"/>
    <property type="molecule type" value="Genomic_DNA"/>
</dbReference>
<comment type="caution">
    <text evidence="2">The sequence shown here is derived from an EMBL/GenBank/DDBJ whole genome shotgun (WGS) entry which is preliminary data.</text>
</comment>
<accession>A0A371FD14</accession>
<keyword evidence="3" id="KW-1185">Reference proteome</keyword>
<organism evidence="2 3">
    <name type="scientific">Mucuna pruriens</name>
    <name type="common">Velvet bean</name>
    <name type="synonym">Dolichos pruriens</name>
    <dbReference type="NCBI Taxonomy" id="157652"/>
    <lineage>
        <taxon>Eukaryota</taxon>
        <taxon>Viridiplantae</taxon>
        <taxon>Streptophyta</taxon>
        <taxon>Embryophyta</taxon>
        <taxon>Tracheophyta</taxon>
        <taxon>Spermatophyta</taxon>
        <taxon>Magnoliopsida</taxon>
        <taxon>eudicotyledons</taxon>
        <taxon>Gunneridae</taxon>
        <taxon>Pentapetalae</taxon>
        <taxon>rosids</taxon>
        <taxon>fabids</taxon>
        <taxon>Fabales</taxon>
        <taxon>Fabaceae</taxon>
        <taxon>Papilionoideae</taxon>
        <taxon>50 kb inversion clade</taxon>
        <taxon>NPAAA clade</taxon>
        <taxon>indigoferoid/millettioid clade</taxon>
        <taxon>Phaseoleae</taxon>
        <taxon>Mucuna</taxon>
    </lineage>
</organism>
<evidence type="ECO:0000256" key="1">
    <source>
        <dbReference type="SAM" id="MobiDB-lite"/>
    </source>
</evidence>
<name>A0A371FD14_MUCPR</name>